<dbReference type="InterPro" id="IPR023631">
    <property type="entry name" value="Amidase_dom"/>
</dbReference>
<evidence type="ECO:0000256" key="1">
    <source>
        <dbReference type="SAM" id="SignalP"/>
    </source>
</evidence>
<dbReference type="AlphaFoldDB" id="A0A3D4VC23"/>
<protein>
    <submittedName>
        <fullName evidence="3">Amidase</fullName>
    </submittedName>
</protein>
<feature type="domain" description="Amidase" evidence="2">
    <location>
        <begin position="52"/>
        <end position="495"/>
    </location>
</feature>
<name>A0A3D4VC23_9BACT</name>
<accession>A0A3D4VC23</accession>
<evidence type="ECO:0000259" key="2">
    <source>
        <dbReference type="Pfam" id="PF01425"/>
    </source>
</evidence>
<evidence type="ECO:0000313" key="4">
    <source>
        <dbReference type="Proteomes" id="UP000264071"/>
    </source>
</evidence>
<keyword evidence="1" id="KW-0732">Signal</keyword>
<comment type="caution">
    <text evidence="3">The sequence shown here is derived from an EMBL/GenBank/DDBJ whole genome shotgun (WGS) entry which is preliminary data.</text>
</comment>
<dbReference type="PANTHER" id="PTHR42678:SF34">
    <property type="entry name" value="OS04G0183300 PROTEIN"/>
    <property type="match status" value="1"/>
</dbReference>
<sequence length="524" mass="56016">MPRQSILAAIALLATHAAALEAQPRRPFPIDTASIATIQAAFKSGRLTCKTLVSQYLARIDSLDKKGPALNAIVTLNPQALATAELLDASYAARGPVGPLHCIPLIVKDNFETVGLQTTGGSLALEGWKPPQDATMVKQVKDAGAIVLAKSNLAEWAFTPYETVSSILPGYTHNPYALDRVTAGSSGGTAAAVAASYGTLGLGTDTGNSIRGPSAHQALVGIRSTMGLTSRAGVIPLNEGADIAGPMARRVSDAVAVFDVIAHSDPADTVTVQANNRRAEKYTTALTRGALKGARIGVLRQAYERPTLDKEVNTVFERAMADLRKAGAVVLDTVRVDSLEAIQRRQQGGCNRFKADLERYFAARAPNAPVKTLNDIITSRRFHPTVEQRLRDAAAATQMPEDNPGCQSREQVRAAVRAAVTQLMDSLQLDAMIYPTWSNPPRLIGDLNTPHGDNSQVFSPTTGFPAITVPMGYTRGGTLPAGISFFGRAWSEYRLIQLVYDYEQATKHWKAPRYRASAGSSATN</sequence>
<dbReference type="SUPFAM" id="SSF75304">
    <property type="entry name" value="Amidase signature (AS) enzymes"/>
    <property type="match status" value="1"/>
</dbReference>
<gene>
    <name evidence="3" type="ORF">DGD08_14415</name>
</gene>
<proteinExistence type="predicted"/>
<feature type="chain" id="PRO_5017746236" evidence="1">
    <location>
        <begin position="20"/>
        <end position="524"/>
    </location>
</feature>
<reference evidence="3 4" key="1">
    <citation type="journal article" date="2018" name="Nat. Biotechnol.">
        <title>A standardized bacterial taxonomy based on genome phylogeny substantially revises the tree of life.</title>
        <authorList>
            <person name="Parks D.H."/>
            <person name="Chuvochina M."/>
            <person name="Waite D.W."/>
            <person name="Rinke C."/>
            <person name="Skarshewski A."/>
            <person name="Chaumeil P.A."/>
            <person name="Hugenholtz P."/>
        </authorList>
    </citation>
    <scope>NUCLEOTIDE SEQUENCE [LARGE SCALE GENOMIC DNA]</scope>
    <source>
        <strain evidence="3">UBA8844</strain>
    </source>
</reference>
<dbReference type="InterPro" id="IPR036928">
    <property type="entry name" value="AS_sf"/>
</dbReference>
<dbReference type="PANTHER" id="PTHR42678">
    <property type="entry name" value="AMIDASE"/>
    <property type="match status" value="1"/>
</dbReference>
<feature type="signal peptide" evidence="1">
    <location>
        <begin position="1"/>
        <end position="19"/>
    </location>
</feature>
<dbReference type="Pfam" id="PF01425">
    <property type="entry name" value="Amidase"/>
    <property type="match status" value="1"/>
</dbReference>
<organism evidence="3 4">
    <name type="scientific">Gemmatimonas aurantiaca</name>
    <dbReference type="NCBI Taxonomy" id="173480"/>
    <lineage>
        <taxon>Bacteria</taxon>
        <taxon>Pseudomonadati</taxon>
        <taxon>Gemmatimonadota</taxon>
        <taxon>Gemmatimonadia</taxon>
        <taxon>Gemmatimonadales</taxon>
        <taxon>Gemmatimonadaceae</taxon>
        <taxon>Gemmatimonas</taxon>
    </lineage>
</organism>
<dbReference type="Proteomes" id="UP000264071">
    <property type="component" value="Unassembled WGS sequence"/>
</dbReference>
<dbReference type="Gene3D" id="3.90.1300.10">
    <property type="entry name" value="Amidase signature (AS) domain"/>
    <property type="match status" value="1"/>
</dbReference>
<evidence type="ECO:0000313" key="3">
    <source>
        <dbReference type="EMBL" id="HCT58394.1"/>
    </source>
</evidence>
<dbReference type="EMBL" id="DPIY01000010">
    <property type="protein sequence ID" value="HCT58394.1"/>
    <property type="molecule type" value="Genomic_DNA"/>
</dbReference>
<dbReference type="OMA" id="HANDSWA"/>